<feature type="compositionally biased region" description="Low complexity" evidence="1">
    <location>
        <begin position="13"/>
        <end position="25"/>
    </location>
</feature>
<proteinExistence type="predicted"/>
<organism evidence="2 3">
    <name type="scientific">Portunus trituberculatus</name>
    <name type="common">Swimming crab</name>
    <name type="synonym">Neptunus trituberculatus</name>
    <dbReference type="NCBI Taxonomy" id="210409"/>
    <lineage>
        <taxon>Eukaryota</taxon>
        <taxon>Metazoa</taxon>
        <taxon>Ecdysozoa</taxon>
        <taxon>Arthropoda</taxon>
        <taxon>Crustacea</taxon>
        <taxon>Multicrustacea</taxon>
        <taxon>Malacostraca</taxon>
        <taxon>Eumalacostraca</taxon>
        <taxon>Eucarida</taxon>
        <taxon>Decapoda</taxon>
        <taxon>Pleocyemata</taxon>
        <taxon>Brachyura</taxon>
        <taxon>Eubrachyura</taxon>
        <taxon>Portunoidea</taxon>
        <taxon>Portunidae</taxon>
        <taxon>Portuninae</taxon>
        <taxon>Portunus</taxon>
    </lineage>
</organism>
<dbReference type="Proteomes" id="UP000324222">
    <property type="component" value="Unassembled WGS sequence"/>
</dbReference>
<dbReference type="AlphaFoldDB" id="A0A5B7D1I3"/>
<reference evidence="2 3" key="1">
    <citation type="submission" date="2019-05" db="EMBL/GenBank/DDBJ databases">
        <title>Another draft genome of Portunus trituberculatus and its Hox gene families provides insights of decapod evolution.</title>
        <authorList>
            <person name="Jeong J.-H."/>
            <person name="Song I."/>
            <person name="Kim S."/>
            <person name="Choi T."/>
            <person name="Kim D."/>
            <person name="Ryu S."/>
            <person name="Kim W."/>
        </authorList>
    </citation>
    <scope>NUCLEOTIDE SEQUENCE [LARGE SCALE GENOMIC DNA]</scope>
    <source>
        <tissue evidence="2">Muscle</tissue>
    </source>
</reference>
<evidence type="ECO:0000313" key="3">
    <source>
        <dbReference type="Proteomes" id="UP000324222"/>
    </source>
</evidence>
<protein>
    <submittedName>
        <fullName evidence="2">Uncharacterized protein</fullName>
    </submittedName>
</protein>
<accession>A0A5B7D1I3</accession>
<evidence type="ECO:0000313" key="2">
    <source>
        <dbReference type="EMBL" id="MPC15175.1"/>
    </source>
</evidence>
<dbReference type="EMBL" id="VSRR010000406">
    <property type="protein sequence ID" value="MPC15175.1"/>
    <property type="molecule type" value="Genomic_DNA"/>
</dbReference>
<comment type="caution">
    <text evidence="2">The sequence shown here is derived from an EMBL/GenBank/DDBJ whole genome shotgun (WGS) entry which is preliminary data.</text>
</comment>
<evidence type="ECO:0000256" key="1">
    <source>
        <dbReference type="SAM" id="MobiDB-lite"/>
    </source>
</evidence>
<gene>
    <name evidence="2" type="ORF">E2C01_007959</name>
</gene>
<name>A0A5B7D1I3_PORTR</name>
<sequence length="100" mass="10655">MRGRRGGRGKAGRSGVAGSGSSLGDSLGRCTYQLSLIAPFCQPPPPVSHQNVFVKDSFTKLLTTNVRPHSRPHLRVPAVCYCHRCSGCCCCCCGRSLAAF</sequence>
<feature type="region of interest" description="Disordered" evidence="1">
    <location>
        <begin position="1"/>
        <end position="25"/>
    </location>
</feature>
<keyword evidence="3" id="KW-1185">Reference proteome</keyword>
<feature type="compositionally biased region" description="Basic residues" evidence="1">
    <location>
        <begin position="1"/>
        <end position="11"/>
    </location>
</feature>